<evidence type="ECO:0000256" key="2">
    <source>
        <dbReference type="ARBA" id="ARBA00006042"/>
    </source>
</evidence>
<dbReference type="AlphaFoldDB" id="A0AAN7PVJ0"/>
<dbReference type="Pfam" id="PF18111">
    <property type="entry name" value="RPGR1_C"/>
    <property type="match status" value="1"/>
</dbReference>
<dbReference type="InterPro" id="IPR035892">
    <property type="entry name" value="C2_domain_sf"/>
</dbReference>
<dbReference type="Proteomes" id="UP001353858">
    <property type="component" value="Unassembled WGS sequence"/>
</dbReference>
<keyword evidence="3" id="KW-0175">Coiled coil</keyword>
<evidence type="ECO:0000256" key="5">
    <source>
        <dbReference type="ARBA" id="ARBA00023273"/>
    </source>
</evidence>
<feature type="domain" description="RPGR-interacting protein 1 first C2" evidence="6">
    <location>
        <begin position="90"/>
        <end position="234"/>
    </location>
</feature>
<organism evidence="8 9">
    <name type="scientific">Aquatica leii</name>
    <dbReference type="NCBI Taxonomy" id="1421715"/>
    <lineage>
        <taxon>Eukaryota</taxon>
        <taxon>Metazoa</taxon>
        <taxon>Ecdysozoa</taxon>
        <taxon>Arthropoda</taxon>
        <taxon>Hexapoda</taxon>
        <taxon>Insecta</taxon>
        <taxon>Pterygota</taxon>
        <taxon>Neoptera</taxon>
        <taxon>Endopterygota</taxon>
        <taxon>Coleoptera</taxon>
        <taxon>Polyphaga</taxon>
        <taxon>Elateriformia</taxon>
        <taxon>Elateroidea</taxon>
        <taxon>Lampyridae</taxon>
        <taxon>Luciolinae</taxon>
        <taxon>Aquatica</taxon>
    </lineage>
</organism>
<dbReference type="InterPro" id="IPR041091">
    <property type="entry name" value="RPGRIP1_C"/>
</dbReference>
<keyword evidence="5" id="KW-0966">Cell projection</keyword>
<protein>
    <submittedName>
        <fullName evidence="8">Uncharacterized protein</fullName>
    </submittedName>
</protein>
<name>A0AAN7PVJ0_9COLE</name>
<evidence type="ECO:0000259" key="6">
    <source>
        <dbReference type="Pfam" id="PF11618"/>
    </source>
</evidence>
<sequence>MKTYNKKISKVDLNTNNASTPTGNYVLTPKTTVLPGVLSKFVPQRVPQRLNSSVVIKELSRPYVKMKKSTNPAVENSTPYKEVLLVNSFQGIFEIHFKYMELSSSGLNRINQFNKLQSLYLNLNFFSYEKTLIPLSYPLDNYVEIETSVVYVVSMNKSFINNISTKTVVLELFIQDENKNCYLASADLDLSEVLQYPSTDILAKLVFCDSDKALLLSDTGISINFGTLVLWFRLGCNEAILNRLITISSNYESSTVSMEKKNQKMKTSTQATKKSLDIHLCFNESKNKRSVGPTKCNEPDIFNECEGIFDSYVEPTNSETENFQEALDLVLTRNKALRTTQSEISFQLRDRARWLHEESNWKRTLQEHAILRGQDPENVQWRQWRTASTSKIKLQKYGSRSEIYSLNVVIKIEHLRLRKTSEPMQSDKFQSFYVEYAFLTHEGIEMESPYSVPKPLKSETMVINFEKRFCIDPKTNMKDCRKLAEAVRKNDELIISVVAEPKPNLNSVPCCQEVGICKISFLELVEKASNTFTDDLLLYNRKNKRHQIGCLRVSFEGLLAMRRIALKLLAPPSYILD</sequence>
<comment type="caution">
    <text evidence="8">The sequence shown here is derived from an EMBL/GenBank/DDBJ whole genome shotgun (WGS) entry which is preliminary data.</text>
</comment>
<evidence type="ECO:0000256" key="3">
    <source>
        <dbReference type="ARBA" id="ARBA00023054"/>
    </source>
</evidence>
<comment type="subcellular location">
    <subcellularLocation>
        <location evidence="1">Cell projection</location>
        <location evidence="1">Cilium</location>
    </subcellularLocation>
</comment>
<evidence type="ECO:0000256" key="1">
    <source>
        <dbReference type="ARBA" id="ARBA00004138"/>
    </source>
</evidence>
<evidence type="ECO:0000313" key="8">
    <source>
        <dbReference type="EMBL" id="KAK4877087.1"/>
    </source>
</evidence>
<accession>A0AAN7PVJ0</accession>
<dbReference type="GO" id="GO:0005856">
    <property type="term" value="C:cytoskeleton"/>
    <property type="evidence" value="ECO:0007669"/>
    <property type="project" value="UniProtKB-ARBA"/>
</dbReference>
<dbReference type="PANTHER" id="PTHR14240:SF5">
    <property type="entry name" value="RPGRIP1 C-TERMINAL DOMAIN-CONTAINING PROTEIN"/>
    <property type="match status" value="1"/>
</dbReference>
<dbReference type="Gene3D" id="2.60.40.150">
    <property type="entry name" value="C2 domain"/>
    <property type="match status" value="2"/>
</dbReference>
<dbReference type="InterPro" id="IPR031139">
    <property type="entry name" value="RPGRIP1_fam"/>
</dbReference>
<keyword evidence="9" id="KW-1185">Reference proteome</keyword>
<dbReference type="InterPro" id="IPR021656">
    <property type="entry name" value="C2-C2_1"/>
</dbReference>
<dbReference type="EMBL" id="JARPUR010000004">
    <property type="protein sequence ID" value="KAK4877087.1"/>
    <property type="molecule type" value="Genomic_DNA"/>
</dbReference>
<evidence type="ECO:0000259" key="7">
    <source>
        <dbReference type="Pfam" id="PF18111"/>
    </source>
</evidence>
<dbReference type="PANTHER" id="PTHR14240">
    <property type="entry name" value="RETINITIS PIGMENTOSA GTPASE REGULATOR-INTERACTING PROTEIN"/>
    <property type="match status" value="1"/>
</dbReference>
<reference evidence="9" key="1">
    <citation type="submission" date="2023-01" db="EMBL/GenBank/DDBJ databases">
        <title>Key to firefly adult light organ development and bioluminescence: homeobox transcription factors regulate luciferase expression and transportation to peroxisome.</title>
        <authorList>
            <person name="Fu X."/>
        </authorList>
    </citation>
    <scope>NUCLEOTIDE SEQUENCE [LARGE SCALE GENOMIC DNA]</scope>
</reference>
<dbReference type="GO" id="GO:0005929">
    <property type="term" value="C:cilium"/>
    <property type="evidence" value="ECO:0007669"/>
    <property type="project" value="UniProtKB-SubCell"/>
</dbReference>
<dbReference type="Pfam" id="PF11618">
    <property type="entry name" value="C2-C2_1"/>
    <property type="match status" value="1"/>
</dbReference>
<evidence type="ECO:0000256" key="4">
    <source>
        <dbReference type="ARBA" id="ARBA00023069"/>
    </source>
</evidence>
<feature type="domain" description="RPGRIP1 C-terminal" evidence="7">
    <location>
        <begin position="407"/>
        <end position="565"/>
    </location>
</feature>
<gene>
    <name evidence="8" type="ORF">RN001_009593</name>
</gene>
<evidence type="ECO:0000313" key="9">
    <source>
        <dbReference type="Proteomes" id="UP001353858"/>
    </source>
</evidence>
<proteinExistence type="inferred from homology"/>
<dbReference type="SUPFAM" id="SSF49562">
    <property type="entry name" value="C2 domain (Calcium/lipid-binding domain, CaLB)"/>
    <property type="match status" value="1"/>
</dbReference>
<comment type="similarity">
    <text evidence="2">Belongs to the RPGRIP1 family.</text>
</comment>
<keyword evidence="4" id="KW-0969">Cilium</keyword>